<dbReference type="SMART" id="SM00382">
    <property type="entry name" value="AAA"/>
    <property type="match status" value="1"/>
</dbReference>
<dbReference type="EMBL" id="DVLX01000086">
    <property type="protein sequence ID" value="HIU00007.1"/>
    <property type="molecule type" value="Genomic_DNA"/>
</dbReference>
<comment type="caution">
    <text evidence="4">The sequence shown here is derived from an EMBL/GenBank/DDBJ whole genome shotgun (WGS) entry which is preliminary data.</text>
</comment>
<dbReference type="SUPFAM" id="SSF52540">
    <property type="entry name" value="P-loop containing nucleoside triphosphate hydrolases"/>
    <property type="match status" value="1"/>
</dbReference>
<dbReference type="AlphaFoldDB" id="A0A9D1HDE1"/>
<dbReference type="PANTHER" id="PTHR20953">
    <property type="entry name" value="KINASE-RELATED"/>
    <property type="match status" value="1"/>
</dbReference>
<evidence type="ECO:0000256" key="2">
    <source>
        <dbReference type="ARBA" id="ARBA00022840"/>
    </source>
</evidence>
<dbReference type="Proteomes" id="UP000824159">
    <property type="component" value="Unassembled WGS sequence"/>
</dbReference>
<dbReference type="Gene3D" id="3.40.50.300">
    <property type="entry name" value="P-loop containing nucleotide triphosphate hydrolases"/>
    <property type="match status" value="1"/>
</dbReference>
<keyword evidence="2" id="KW-0067">ATP-binding</keyword>
<dbReference type="NCBIfam" id="TIGR02858">
    <property type="entry name" value="spore_III_AA"/>
    <property type="match status" value="1"/>
</dbReference>
<evidence type="ECO:0000313" key="4">
    <source>
        <dbReference type="EMBL" id="HIU00007.1"/>
    </source>
</evidence>
<dbReference type="InterPro" id="IPR045735">
    <property type="entry name" value="Spore_III_AA_AAA+_ATPase"/>
</dbReference>
<gene>
    <name evidence="4" type="primary">spoIIIAA</name>
    <name evidence="4" type="ORF">IAD12_07110</name>
</gene>
<evidence type="ECO:0000313" key="5">
    <source>
        <dbReference type="Proteomes" id="UP000824159"/>
    </source>
</evidence>
<dbReference type="InterPro" id="IPR027417">
    <property type="entry name" value="P-loop_NTPase"/>
</dbReference>
<organism evidence="4 5">
    <name type="scientific">Candidatus Allocopromorpha excrementavium</name>
    <dbReference type="NCBI Taxonomy" id="2840741"/>
    <lineage>
        <taxon>Bacteria</taxon>
        <taxon>Bacillati</taxon>
        <taxon>Bacillota</taxon>
        <taxon>Clostridia</taxon>
        <taxon>Eubacteriales</taxon>
        <taxon>Eubacteriaceae</taxon>
        <taxon>Eubacteriaceae incertae sedis</taxon>
        <taxon>Candidatus Allocopromorpha</taxon>
    </lineage>
</organism>
<reference evidence="4" key="1">
    <citation type="submission" date="2020-10" db="EMBL/GenBank/DDBJ databases">
        <authorList>
            <person name="Gilroy R."/>
        </authorList>
    </citation>
    <scope>NUCLEOTIDE SEQUENCE</scope>
    <source>
        <strain evidence="4">CHK176-22527</strain>
    </source>
</reference>
<accession>A0A9D1HDE1</accession>
<evidence type="ECO:0000256" key="1">
    <source>
        <dbReference type="ARBA" id="ARBA00022741"/>
    </source>
</evidence>
<keyword evidence="1" id="KW-0547">Nucleotide-binding</keyword>
<feature type="domain" description="AAA+ ATPase" evidence="3">
    <location>
        <begin position="144"/>
        <end position="285"/>
    </location>
</feature>
<proteinExistence type="predicted"/>
<dbReference type="Pfam" id="PF19568">
    <property type="entry name" value="Spore_III_AA"/>
    <property type="match status" value="1"/>
</dbReference>
<sequence>MDKNTEHILSKLPDEMQRRIKKLPEYVKDNFEEIRIKAGFDTLIISGGNEISLRDASEVYPHTLDEILNRLLDYSYYAYEDELSKGYITIEGGHRVGICGRVTLKDGRVHIIKDISSLNIRRSRQIIGSSDKIMPAVLDKDIGRIYSTLIISPPKCGKTTLLRDIARNLSLNGFRVGICDERSEIAGCFEGRSSYDLGSRTDILDGCPKAEGMIMLIRAMSPDVVITDEIGKPEDADAVKSALYAGVKTITSIHGNSYEEVERSAIGELVREHIFETLIFMSAFPSTGTVEKILRLSDAAGE</sequence>
<name>A0A9D1HDE1_9FIRM</name>
<dbReference type="PANTHER" id="PTHR20953:SF3">
    <property type="entry name" value="P-LOOP CONTAINING NUCLEOSIDE TRIPHOSPHATE HYDROLASES SUPERFAMILY PROTEIN"/>
    <property type="match status" value="1"/>
</dbReference>
<reference evidence="4" key="2">
    <citation type="journal article" date="2021" name="PeerJ">
        <title>Extensive microbial diversity within the chicken gut microbiome revealed by metagenomics and culture.</title>
        <authorList>
            <person name="Gilroy R."/>
            <person name="Ravi A."/>
            <person name="Getino M."/>
            <person name="Pursley I."/>
            <person name="Horton D.L."/>
            <person name="Alikhan N.F."/>
            <person name="Baker D."/>
            <person name="Gharbi K."/>
            <person name="Hall N."/>
            <person name="Watson M."/>
            <person name="Adriaenssens E.M."/>
            <person name="Foster-Nyarko E."/>
            <person name="Jarju S."/>
            <person name="Secka A."/>
            <person name="Antonio M."/>
            <person name="Oren A."/>
            <person name="Chaudhuri R.R."/>
            <person name="La Ragione R."/>
            <person name="Hildebrand F."/>
            <person name="Pallen M.J."/>
        </authorList>
    </citation>
    <scope>NUCLEOTIDE SEQUENCE</scope>
    <source>
        <strain evidence="4">CHK176-22527</strain>
    </source>
</reference>
<dbReference type="GO" id="GO:0005524">
    <property type="term" value="F:ATP binding"/>
    <property type="evidence" value="ECO:0007669"/>
    <property type="project" value="UniProtKB-KW"/>
</dbReference>
<dbReference type="InterPro" id="IPR014217">
    <property type="entry name" value="Spore_III_AA"/>
</dbReference>
<protein>
    <submittedName>
        <fullName evidence="4">Stage III sporulation protein AA</fullName>
    </submittedName>
</protein>
<dbReference type="InterPro" id="IPR003593">
    <property type="entry name" value="AAA+_ATPase"/>
</dbReference>
<evidence type="ECO:0000259" key="3">
    <source>
        <dbReference type="SMART" id="SM00382"/>
    </source>
</evidence>